<dbReference type="InterPro" id="IPR008580">
    <property type="entry name" value="PPPDE_dom"/>
</dbReference>
<evidence type="ECO:0000259" key="5">
    <source>
        <dbReference type="PROSITE" id="PS51858"/>
    </source>
</evidence>
<evidence type="ECO:0000256" key="1">
    <source>
        <dbReference type="ARBA" id="ARBA00008140"/>
    </source>
</evidence>
<dbReference type="InterPro" id="IPR042266">
    <property type="entry name" value="PPPDE_sf"/>
</dbReference>
<dbReference type="PROSITE" id="PS51858">
    <property type="entry name" value="PPPDE"/>
    <property type="match status" value="1"/>
</dbReference>
<dbReference type="EMBL" id="CM007381">
    <property type="protein sequence ID" value="ONK79587.1"/>
    <property type="molecule type" value="Genomic_DNA"/>
</dbReference>
<feature type="region of interest" description="Disordered" evidence="4">
    <location>
        <begin position="297"/>
        <end position="347"/>
    </location>
</feature>
<name>A0A5P1FQ99_ASPOF</name>
<dbReference type="Gramene" id="ONK79587">
    <property type="protein sequence ID" value="ONK79587"/>
    <property type="gene ID" value="A4U43_C01F7890"/>
</dbReference>
<keyword evidence="7" id="KW-1185">Reference proteome</keyword>
<dbReference type="AlphaFoldDB" id="A0A5P1FQ99"/>
<evidence type="ECO:0000256" key="2">
    <source>
        <dbReference type="ARBA" id="ARBA00022670"/>
    </source>
</evidence>
<dbReference type="Proteomes" id="UP000243459">
    <property type="component" value="Chromosome 1"/>
</dbReference>
<sequence length="396" mass="42737">MASTSLGIRALCPQIPISILSSSSSSSLSQRRAPTSYTVLRAKAAAAAPPTSPLDPKDPFLSKLASIAAANPDLVTMPPSSNSEIPPFLELFDSPKLMAVPAQCFRVRPFDFWRRRLASVADMGEVRDMGEDGHRVTLNMYDLSQGLARQFSTSLLGKAIEAIWHTGVVVYGNEYYFGGGIQHNPAGRTPYGTPMRVIDLGVTHVPKEVFEEYLQEISSRYTAETYKLLSHNCNNFSNEVAHFLVGTSIPEYILQLPNEVLNSPMGALILPMIQSLEATVRTGAVPQAPQFVNPLAAATQPSHPRSSFASLRSASTDQAKAQAPQPGPDTATNPIAGREKEAVVDPMGDARSIVQEEITKEFAAIMASGTLRASEAAALATRRVMEKHGRLNSSMN</sequence>
<dbReference type="Pfam" id="PF05903">
    <property type="entry name" value="Peptidase_C97"/>
    <property type="match status" value="1"/>
</dbReference>
<feature type="compositionally biased region" description="Polar residues" evidence="4">
    <location>
        <begin position="299"/>
        <end position="319"/>
    </location>
</feature>
<protein>
    <recommendedName>
        <fullName evidence="5">PPPDE domain-containing protein</fullName>
    </recommendedName>
</protein>
<dbReference type="PANTHER" id="PTHR12378">
    <property type="entry name" value="DESUMOYLATING ISOPEPTIDASE"/>
    <property type="match status" value="1"/>
</dbReference>
<dbReference type="OMA" id="HIELNTC"/>
<dbReference type="Gene3D" id="3.90.1720.30">
    <property type="entry name" value="PPPDE domains"/>
    <property type="match status" value="1"/>
</dbReference>
<proteinExistence type="inferred from homology"/>
<evidence type="ECO:0000256" key="4">
    <source>
        <dbReference type="SAM" id="MobiDB-lite"/>
    </source>
</evidence>
<feature type="domain" description="PPPDE" evidence="5">
    <location>
        <begin position="134"/>
        <end position="274"/>
    </location>
</feature>
<reference evidence="7" key="1">
    <citation type="journal article" date="2017" name="Nat. Commun.">
        <title>The asparagus genome sheds light on the origin and evolution of a young Y chromosome.</title>
        <authorList>
            <person name="Harkess A."/>
            <person name="Zhou J."/>
            <person name="Xu C."/>
            <person name="Bowers J.E."/>
            <person name="Van der Hulst R."/>
            <person name="Ayyampalayam S."/>
            <person name="Mercati F."/>
            <person name="Riccardi P."/>
            <person name="McKain M.R."/>
            <person name="Kakrana A."/>
            <person name="Tang H."/>
            <person name="Ray J."/>
            <person name="Groenendijk J."/>
            <person name="Arikit S."/>
            <person name="Mathioni S.M."/>
            <person name="Nakano M."/>
            <person name="Shan H."/>
            <person name="Telgmann-Rauber A."/>
            <person name="Kanno A."/>
            <person name="Yue Z."/>
            <person name="Chen H."/>
            <person name="Li W."/>
            <person name="Chen Y."/>
            <person name="Xu X."/>
            <person name="Zhang Y."/>
            <person name="Luo S."/>
            <person name="Chen H."/>
            <person name="Gao J."/>
            <person name="Mao Z."/>
            <person name="Pires J.C."/>
            <person name="Luo M."/>
            <person name="Kudrna D."/>
            <person name="Wing R.A."/>
            <person name="Meyers B.C."/>
            <person name="Yi K."/>
            <person name="Kong H."/>
            <person name="Lavrijsen P."/>
            <person name="Sunseri F."/>
            <person name="Falavigna A."/>
            <person name="Ye Y."/>
            <person name="Leebens-Mack J.H."/>
            <person name="Chen G."/>
        </authorList>
    </citation>
    <scope>NUCLEOTIDE SEQUENCE [LARGE SCALE GENOMIC DNA]</scope>
    <source>
        <strain evidence="7">cv. DH0086</strain>
    </source>
</reference>
<dbReference type="SMART" id="SM01179">
    <property type="entry name" value="DUF862"/>
    <property type="match status" value="1"/>
</dbReference>
<evidence type="ECO:0000256" key="3">
    <source>
        <dbReference type="ARBA" id="ARBA00022801"/>
    </source>
</evidence>
<keyword evidence="2" id="KW-0645">Protease</keyword>
<organism evidence="6 7">
    <name type="scientific">Asparagus officinalis</name>
    <name type="common">Garden asparagus</name>
    <dbReference type="NCBI Taxonomy" id="4686"/>
    <lineage>
        <taxon>Eukaryota</taxon>
        <taxon>Viridiplantae</taxon>
        <taxon>Streptophyta</taxon>
        <taxon>Embryophyta</taxon>
        <taxon>Tracheophyta</taxon>
        <taxon>Spermatophyta</taxon>
        <taxon>Magnoliopsida</taxon>
        <taxon>Liliopsida</taxon>
        <taxon>Asparagales</taxon>
        <taxon>Asparagaceae</taxon>
        <taxon>Asparagoideae</taxon>
        <taxon>Asparagus</taxon>
    </lineage>
</organism>
<evidence type="ECO:0000313" key="7">
    <source>
        <dbReference type="Proteomes" id="UP000243459"/>
    </source>
</evidence>
<dbReference type="PANTHER" id="PTHR12378:SF7">
    <property type="entry name" value="DESUMOYLATING ISOPEPTIDASE 1"/>
    <property type="match status" value="1"/>
</dbReference>
<accession>A0A5P1FQ99</accession>
<comment type="similarity">
    <text evidence="1">Belongs to the DeSI family.</text>
</comment>
<gene>
    <name evidence="6" type="ORF">A4U43_C01F7890</name>
</gene>
<dbReference type="GO" id="GO:0008233">
    <property type="term" value="F:peptidase activity"/>
    <property type="evidence" value="ECO:0007669"/>
    <property type="project" value="UniProtKB-KW"/>
</dbReference>
<keyword evidence="3" id="KW-0378">Hydrolase</keyword>
<dbReference type="GO" id="GO:0070646">
    <property type="term" value="P:protein modification by small protein removal"/>
    <property type="evidence" value="ECO:0007669"/>
    <property type="project" value="TreeGrafter"/>
</dbReference>
<evidence type="ECO:0000313" key="6">
    <source>
        <dbReference type="EMBL" id="ONK79587.1"/>
    </source>
</evidence>
<dbReference type="GO" id="GO:0006508">
    <property type="term" value="P:proteolysis"/>
    <property type="evidence" value="ECO:0007669"/>
    <property type="project" value="UniProtKB-KW"/>
</dbReference>